<keyword evidence="1" id="KW-0072">Autophagy</keyword>
<dbReference type="GO" id="GO:0000045">
    <property type="term" value="P:autophagosome assembly"/>
    <property type="evidence" value="ECO:0007669"/>
    <property type="project" value="InterPro"/>
</dbReference>
<gene>
    <name evidence="6" type="ORF">BOKJ2_LOCUS5979</name>
</gene>
<dbReference type="GO" id="GO:1990316">
    <property type="term" value="C:Atg1/ULK1 kinase complex"/>
    <property type="evidence" value="ECO:0007669"/>
    <property type="project" value="TreeGrafter"/>
</dbReference>
<evidence type="ECO:0000256" key="2">
    <source>
        <dbReference type="ARBA" id="ARBA00023054"/>
    </source>
</evidence>
<dbReference type="GO" id="GO:0019901">
    <property type="term" value="F:protein kinase binding"/>
    <property type="evidence" value="ECO:0007669"/>
    <property type="project" value="TreeGrafter"/>
</dbReference>
<evidence type="ECO:0000256" key="4">
    <source>
        <dbReference type="SAM" id="MobiDB-lite"/>
    </source>
</evidence>
<dbReference type="InterPro" id="IPR040040">
    <property type="entry name" value="ATG11"/>
</dbReference>
<evidence type="ECO:0000313" key="6">
    <source>
        <dbReference type="EMBL" id="CAD5215210.1"/>
    </source>
</evidence>
<keyword evidence="7" id="KW-1185">Reference proteome</keyword>
<feature type="region of interest" description="Disordered" evidence="4">
    <location>
        <begin position="709"/>
        <end position="730"/>
    </location>
</feature>
<dbReference type="OrthoDB" id="447953at2759"/>
<dbReference type="GO" id="GO:0034517">
    <property type="term" value="P:ribophagy"/>
    <property type="evidence" value="ECO:0007669"/>
    <property type="project" value="TreeGrafter"/>
</dbReference>
<accession>A0A811KFW8</accession>
<keyword evidence="2 3" id="KW-0175">Coiled coil</keyword>
<reference evidence="6" key="1">
    <citation type="submission" date="2020-09" db="EMBL/GenBank/DDBJ databases">
        <authorList>
            <person name="Kikuchi T."/>
        </authorList>
    </citation>
    <scope>NUCLEOTIDE SEQUENCE</scope>
    <source>
        <strain evidence="6">SH1</strain>
    </source>
</reference>
<dbReference type="GO" id="GO:0060090">
    <property type="term" value="F:molecular adaptor activity"/>
    <property type="evidence" value="ECO:0007669"/>
    <property type="project" value="TreeGrafter"/>
</dbReference>
<name>A0A811KFW8_9BILA</name>
<dbReference type="PANTHER" id="PTHR13222">
    <property type="entry name" value="RB1-INDUCIBLE COILED-COIL"/>
    <property type="match status" value="1"/>
</dbReference>
<feature type="coiled-coil region" evidence="3">
    <location>
        <begin position="1018"/>
        <end position="1064"/>
    </location>
</feature>
<feature type="compositionally biased region" description="Basic and acidic residues" evidence="4">
    <location>
        <begin position="715"/>
        <end position="729"/>
    </location>
</feature>
<organism evidence="6 7">
    <name type="scientific">Bursaphelenchus okinawaensis</name>
    <dbReference type="NCBI Taxonomy" id="465554"/>
    <lineage>
        <taxon>Eukaryota</taxon>
        <taxon>Metazoa</taxon>
        <taxon>Ecdysozoa</taxon>
        <taxon>Nematoda</taxon>
        <taxon>Chromadorea</taxon>
        <taxon>Rhabditida</taxon>
        <taxon>Tylenchina</taxon>
        <taxon>Tylenchomorpha</taxon>
        <taxon>Aphelenchoidea</taxon>
        <taxon>Aphelenchoididae</taxon>
        <taxon>Bursaphelenchus</taxon>
    </lineage>
</organism>
<dbReference type="GO" id="GO:0034045">
    <property type="term" value="C:phagophore assembly site membrane"/>
    <property type="evidence" value="ECO:0007669"/>
    <property type="project" value="TreeGrafter"/>
</dbReference>
<evidence type="ECO:0000256" key="1">
    <source>
        <dbReference type="ARBA" id="ARBA00023006"/>
    </source>
</evidence>
<evidence type="ECO:0000256" key="3">
    <source>
        <dbReference type="SAM" id="Coils"/>
    </source>
</evidence>
<dbReference type="Proteomes" id="UP000614601">
    <property type="component" value="Unassembled WGS sequence"/>
</dbReference>
<feature type="coiled-coil region" evidence="3">
    <location>
        <begin position="845"/>
        <end position="942"/>
    </location>
</feature>
<dbReference type="GO" id="GO:0000422">
    <property type="term" value="P:autophagy of mitochondrion"/>
    <property type="evidence" value="ECO:0007669"/>
    <property type="project" value="TreeGrafter"/>
</dbReference>
<dbReference type="EMBL" id="CAJFDH010000003">
    <property type="protein sequence ID" value="CAD5215210.1"/>
    <property type="molecule type" value="Genomic_DNA"/>
</dbReference>
<dbReference type="GO" id="GO:0061723">
    <property type="term" value="P:glycophagy"/>
    <property type="evidence" value="ECO:0007669"/>
    <property type="project" value="TreeGrafter"/>
</dbReference>
<proteinExistence type="predicted"/>
<feature type="compositionally biased region" description="Basic and acidic residues" evidence="4">
    <location>
        <begin position="1280"/>
        <end position="1289"/>
    </location>
</feature>
<evidence type="ECO:0000313" key="7">
    <source>
        <dbReference type="Proteomes" id="UP000614601"/>
    </source>
</evidence>
<protein>
    <recommendedName>
        <fullName evidence="5">Autophagy-related protein 11 C-terminal domain-containing protein</fullName>
    </recommendedName>
</protein>
<dbReference type="Pfam" id="PF10377">
    <property type="entry name" value="ATG11"/>
    <property type="match status" value="1"/>
</dbReference>
<dbReference type="InterPro" id="IPR019460">
    <property type="entry name" value="Atg11_C"/>
</dbReference>
<dbReference type="Proteomes" id="UP000783686">
    <property type="component" value="Unassembled WGS sequence"/>
</dbReference>
<evidence type="ECO:0000259" key="5">
    <source>
        <dbReference type="Pfam" id="PF10377"/>
    </source>
</evidence>
<dbReference type="GO" id="GO:0034727">
    <property type="term" value="P:piecemeal microautophagy of the nucleus"/>
    <property type="evidence" value="ECO:0007669"/>
    <property type="project" value="TreeGrafter"/>
</dbReference>
<comment type="caution">
    <text evidence="6">The sequence shown here is derived from an EMBL/GenBank/DDBJ whole genome shotgun (WGS) entry which is preliminary data.</text>
</comment>
<feature type="domain" description="Autophagy-related protein 11 C-terminal" evidence="5">
    <location>
        <begin position="1151"/>
        <end position="1252"/>
    </location>
</feature>
<feature type="region of interest" description="Disordered" evidence="4">
    <location>
        <begin position="1268"/>
        <end position="1289"/>
    </location>
</feature>
<dbReference type="PANTHER" id="PTHR13222:SF1">
    <property type="entry name" value="RB1-INDUCIBLE COILED-COIL PROTEIN 1"/>
    <property type="match status" value="1"/>
</dbReference>
<sequence>MYHVFYVNDGYMLALDLAPVGCFRDLHEEIHIKTGVLPKDQVFFLNGGEALIGDYLLSNYSDVGTEANPVFFIKRVSSDKDPINSREKEGINSLLEKWKNNVEVVNQFPVKSTVITKYVDLSKEGLSVSDTLIRYCAKIVTEHQYLNHGWLAVTRNLDENINQLSLRYTKASRIAQKLPVIKKKGKIWVSEFERVFNTMSKIKILPNLLSNTLTSSTSEPMSLYDWVSSHDSESTLEELIEHVSEQVDKLDDAKLAEANNYLKTVKEMVNKRDYKDIRGIDKRLVMLENKLYEIEEGFNLIREELLSKMDKAQSDTHNYRVVIAEQKELISKLSVRIEDCGNIALTFLGSKMELLKNVRQRLGGWIRQCYDKLQRTNTNLIIFEKKFAGFRQRLDLVRQIRESPILYVAGIAEVIRRHKFKTEFDQWINIFSQKASEFLKEENTTRAEFYVKLERHFLRELFINMGDELPNFTPTKQKFDSSLPQIGHDELRALRELMKDCTEMSDLFKITTPQVFTRLSVEDPLNPTMSRASLHREASFFTKEQTRTIEDMGKKFPSTNWLTEEGPVEQSPSTQSFLSRTLGSTTSLNVDSQVTTPSDLVPTLDHINIMRRDSSTSEMAPSSVDLTCPLSIHPDRYPKVTSPMKIRRISRGSTPSFPSLDREYPKPIFEEGVPVDSPPDDGVFMPVQEFQQTPPQQSVEQDTPLYTPNLSPVKSRADNEEKSCQTKYDDQEDAATQIGRQRMDSCTQFEYHFHSVDTQAEYSNETVGVQSVAELAEAESQTDALTLQDQIGTEIVDGFKHIVTQFKSLKDMLFDVTNTTTDDIEATKSEMHNSIDKVLEKISGTQQYKKIIEEFEQKVAGLETEKAETYAKNVELEAQLKEQKEVTEREKYIRKEKESEIMEKETRLKALNNQVLEVIKEKEENQTELLKVQQENRELKANLDVGWNEDCLNIELDVVKELLKRELKDDEIDWIKQEIEKRKVVKKTDEKQIIEDKSRTEYENAYKNKMAFLLKGIEDKKNAELAKMREEIEKEAREEYEVYIKRMKSRIDELEDKVRFYEKSCLPSSTSIISPGPMDESIMEQSCMVVEEDVDNTKASSSTLSQTDQIDIEGECEKDSSSPDQALVISPDVTVDVNMNSDTSTNEANTQTKLKLNDMKMMLSLHDVSEGSGVLLVYNDQHASFMVFSTTGTLYFVKQRSLRRLGIDPNNPTPKFTLLFARVLGVELCETKKAPNRYNLAANTRFYRIDVAPMPSSMAGLTLQISAAPPKTTTASTNSEEAKDDTVQP</sequence>
<feature type="compositionally biased region" description="Low complexity" evidence="4">
    <location>
        <begin position="1268"/>
        <end position="1277"/>
    </location>
</feature>
<dbReference type="GO" id="GO:0061709">
    <property type="term" value="P:reticulophagy"/>
    <property type="evidence" value="ECO:0007669"/>
    <property type="project" value="TreeGrafter"/>
</dbReference>
<dbReference type="Gene3D" id="3.10.20.90">
    <property type="entry name" value="Phosphatidylinositol 3-kinase Catalytic Subunit, Chain A, domain 1"/>
    <property type="match status" value="1"/>
</dbReference>
<dbReference type="EMBL" id="CAJFCW020000003">
    <property type="protein sequence ID" value="CAG9103696.1"/>
    <property type="molecule type" value="Genomic_DNA"/>
</dbReference>